<name>A0ACC7NYX7_9BACL</name>
<evidence type="ECO:0000313" key="2">
    <source>
        <dbReference type="Proteomes" id="UP001631969"/>
    </source>
</evidence>
<gene>
    <name evidence="1" type="ORF">ACI1P1_15010</name>
</gene>
<protein>
    <submittedName>
        <fullName evidence="1">Response regulator</fullName>
    </submittedName>
</protein>
<proteinExistence type="predicted"/>
<reference evidence="1" key="1">
    <citation type="submission" date="2024-12" db="EMBL/GenBank/DDBJ databases">
        <authorList>
            <person name="Wu N."/>
        </authorList>
    </citation>
    <scope>NUCLEOTIDE SEQUENCE</scope>
    <source>
        <strain evidence="1">P15</strain>
    </source>
</reference>
<sequence length="541" mass="61284">MYNVLLVDDEKYAVKGLAAGMDWEALGISVVLEAYDVGQAKELLSEREADIVILDIEMPGQSGLDLAEWLREQHPHAEVIFLTGHANFNYAQKALSMGAFRYLLKPVDHDRLSEIILQLLDKIRSERELQDYQSVYRKYYSLWESQKPLLVERFWQEVIQGRTAFLSGKLDAALRQYDIPLGSEDRLFPVLISIEQWQQDFGARDEEIMEYAIRKAAEELVLDGSPGIVVGERNGSGLILFYRADAGDAAVDNGVPLAEKCGAFIQSCNEYFHCRLSCYIGGEVGITGLEEAYQRLLEAERANVTRTNSVILPSTESKPATRPAPPPPLAEWGLLLDNGRRGELTEQLNRYFSRLEREELSVETLQAVYFGLAHLCLDSAVKKGVSLSEALDSREETMTLSPVKSLAALRQWCARLLEQYWTGTAVHGEPQQQSSIIAKIKEYAQQHPQEELGREQLASYVFLNPAYLSRLFRKETGQSLTEYVLEVKIGYARRLLEESNLKVGAVAEAIGYTHFSYFAKLFKKMTGMSPHEYRKKHRRLP</sequence>
<evidence type="ECO:0000313" key="1">
    <source>
        <dbReference type="EMBL" id="MFM9329602.1"/>
    </source>
</evidence>
<keyword evidence="2" id="KW-1185">Reference proteome</keyword>
<dbReference type="EMBL" id="JBJURJ010000009">
    <property type="protein sequence ID" value="MFM9329602.1"/>
    <property type="molecule type" value="Genomic_DNA"/>
</dbReference>
<comment type="caution">
    <text evidence="1">The sequence shown here is derived from an EMBL/GenBank/DDBJ whole genome shotgun (WGS) entry which is preliminary data.</text>
</comment>
<accession>A0ACC7NYX7</accession>
<organism evidence="1 2">
    <name type="scientific">Paenibacillus mesotrionivorans</name>
    <dbReference type="NCBI Taxonomy" id="3160968"/>
    <lineage>
        <taxon>Bacteria</taxon>
        <taxon>Bacillati</taxon>
        <taxon>Bacillota</taxon>
        <taxon>Bacilli</taxon>
        <taxon>Bacillales</taxon>
        <taxon>Paenibacillaceae</taxon>
        <taxon>Paenibacillus</taxon>
    </lineage>
</organism>
<dbReference type="Proteomes" id="UP001631969">
    <property type="component" value="Unassembled WGS sequence"/>
</dbReference>